<reference evidence="2" key="1">
    <citation type="submission" date="2016-04" db="EMBL/GenBank/DDBJ databases">
        <authorList>
            <person name="Chen S.-C."/>
            <person name="Lai M.-C."/>
        </authorList>
    </citation>
    <scope>NUCLEOTIDE SEQUENCE [LARGE SCALE GENOMIC DNA]</scope>
    <source>
        <strain evidence="2">AB14</strain>
    </source>
</reference>
<dbReference type="EMBL" id="LWLN01000001">
    <property type="protein sequence ID" value="OLZ39816.1"/>
    <property type="molecule type" value="Genomic_DNA"/>
</dbReference>
<dbReference type="STRING" id="301967.A6E15_01925"/>
<dbReference type="AlphaFoldDB" id="A0A1S8ATA9"/>
<organism evidence="1 2">
    <name type="scientific">Natrinema saccharevitans</name>
    <dbReference type="NCBI Taxonomy" id="301967"/>
    <lineage>
        <taxon>Archaea</taxon>
        <taxon>Methanobacteriati</taxon>
        <taxon>Methanobacteriota</taxon>
        <taxon>Stenosarchaea group</taxon>
        <taxon>Halobacteria</taxon>
        <taxon>Halobacteriales</taxon>
        <taxon>Natrialbaceae</taxon>
        <taxon>Natrinema</taxon>
    </lineage>
</organism>
<name>A0A1S8ATA9_9EURY</name>
<keyword evidence="2" id="KW-1185">Reference proteome</keyword>
<gene>
    <name evidence="1" type="ORF">A6E15_01925</name>
</gene>
<accession>A0A1S8ATA9</accession>
<evidence type="ECO:0000313" key="1">
    <source>
        <dbReference type="EMBL" id="OLZ39816.1"/>
    </source>
</evidence>
<protein>
    <submittedName>
        <fullName evidence="1">Uncharacterized protein</fullName>
    </submittedName>
</protein>
<sequence length="139" mass="14778">MIGCFVGERDSRSSDLTRSGCLWTRSRASRGSMAASMPADSPAGIVADSVSVRSEFAAQDDFVVDPPEHVLGDDVVLVVSTDRGEDLFGQTGVGTDVRVAVLDVRDDAQFLSFDVDDGLADRVVGQWCCHGGTLPRRSA</sequence>
<evidence type="ECO:0000313" key="2">
    <source>
        <dbReference type="Proteomes" id="UP000189370"/>
    </source>
</evidence>
<comment type="caution">
    <text evidence="1">The sequence shown here is derived from an EMBL/GenBank/DDBJ whole genome shotgun (WGS) entry which is preliminary data.</text>
</comment>
<dbReference type="Proteomes" id="UP000189370">
    <property type="component" value="Unassembled WGS sequence"/>
</dbReference>
<proteinExistence type="predicted"/>